<evidence type="ECO:0000259" key="1">
    <source>
        <dbReference type="Pfam" id="PF01575"/>
    </source>
</evidence>
<reference evidence="2" key="1">
    <citation type="submission" date="2018-05" db="EMBL/GenBank/DDBJ databases">
        <authorList>
            <person name="Lanie J.A."/>
            <person name="Ng W.-L."/>
            <person name="Kazmierczak K.M."/>
            <person name="Andrzejewski T.M."/>
            <person name="Davidsen T.M."/>
            <person name="Wayne K.J."/>
            <person name="Tettelin H."/>
            <person name="Glass J.I."/>
            <person name="Rusch D."/>
            <person name="Podicherti R."/>
            <person name="Tsui H.-C.T."/>
            <person name="Winkler M.E."/>
        </authorList>
    </citation>
    <scope>NUCLEOTIDE SEQUENCE</scope>
</reference>
<sequence length="114" mass="12147">VNSYAEASGDHNPIHLNEAYAASTRFGTRIAHGMLSLALVTEMLVIDFPKTWHSGGKIKVRFSAPVMPGEIVKIYGEITDITETDIGFVATCSIGCKKPDGTNAVVGQATVPLE</sequence>
<dbReference type="EMBL" id="UINC01004563">
    <property type="protein sequence ID" value="SVA15245.1"/>
    <property type="molecule type" value="Genomic_DNA"/>
</dbReference>
<dbReference type="Pfam" id="PF01575">
    <property type="entry name" value="MaoC_dehydratas"/>
    <property type="match status" value="1"/>
</dbReference>
<organism evidence="2">
    <name type="scientific">marine metagenome</name>
    <dbReference type="NCBI Taxonomy" id="408172"/>
    <lineage>
        <taxon>unclassified sequences</taxon>
        <taxon>metagenomes</taxon>
        <taxon>ecological metagenomes</taxon>
    </lineage>
</organism>
<dbReference type="GO" id="GO:0006633">
    <property type="term" value="P:fatty acid biosynthetic process"/>
    <property type="evidence" value="ECO:0007669"/>
    <property type="project" value="TreeGrafter"/>
</dbReference>
<evidence type="ECO:0000313" key="2">
    <source>
        <dbReference type="EMBL" id="SVA15245.1"/>
    </source>
</evidence>
<dbReference type="AlphaFoldDB" id="A0A381TGJ9"/>
<dbReference type="Gene3D" id="3.10.129.10">
    <property type="entry name" value="Hotdog Thioesterase"/>
    <property type="match status" value="1"/>
</dbReference>
<name>A0A381TGJ9_9ZZZZ</name>
<dbReference type="InterPro" id="IPR002539">
    <property type="entry name" value="MaoC-like_dom"/>
</dbReference>
<gene>
    <name evidence="2" type="ORF">METZ01_LOCUS68099</name>
</gene>
<dbReference type="CDD" id="cd03441">
    <property type="entry name" value="R_hydratase_like"/>
    <property type="match status" value="1"/>
</dbReference>
<feature type="domain" description="MaoC-like" evidence="1">
    <location>
        <begin position="2"/>
        <end position="83"/>
    </location>
</feature>
<dbReference type="SUPFAM" id="SSF54637">
    <property type="entry name" value="Thioesterase/thiol ester dehydrase-isomerase"/>
    <property type="match status" value="1"/>
</dbReference>
<dbReference type="InterPro" id="IPR029069">
    <property type="entry name" value="HotDog_dom_sf"/>
</dbReference>
<feature type="non-terminal residue" evidence="2">
    <location>
        <position position="1"/>
    </location>
</feature>
<dbReference type="PANTHER" id="PTHR43437:SF3">
    <property type="entry name" value="HYDROXYACYL-THIOESTER DEHYDRATASE TYPE 2, MITOCHONDRIAL"/>
    <property type="match status" value="1"/>
</dbReference>
<dbReference type="GO" id="GO:0019171">
    <property type="term" value="F:(3R)-hydroxyacyl-[acyl-carrier-protein] dehydratase activity"/>
    <property type="evidence" value="ECO:0007669"/>
    <property type="project" value="TreeGrafter"/>
</dbReference>
<protein>
    <recommendedName>
        <fullName evidence="1">MaoC-like domain-containing protein</fullName>
    </recommendedName>
</protein>
<dbReference type="InterPro" id="IPR050965">
    <property type="entry name" value="UPF0336/Enoyl-CoA_hydratase"/>
</dbReference>
<proteinExistence type="predicted"/>
<dbReference type="PANTHER" id="PTHR43437">
    <property type="entry name" value="HYDROXYACYL-THIOESTER DEHYDRATASE TYPE 2, MITOCHONDRIAL-RELATED"/>
    <property type="match status" value="1"/>
</dbReference>
<accession>A0A381TGJ9</accession>